<dbReference type="PRINTS" id="PR00448">
    <property type="entry name" value="NSFATTACHMNT"/>
</dbReference>
<evidence type="ECO:0000256" key="3">
    <source>
        <dbReference type="ARBA" id="ARBA00022927"/>
    </source>
</evidence>
<protein>
    <submittedName>
        <fullName evidence="7">Alpha-soluble NSF attachment protein-like</fullName>
    </submittedName>
</protein>
<dbReference type="Proteomes" id="UP000695022">
    <property type="component" value="Unplaced"/>
</dbReference>
<feature type="region of interest" description="Disordered" evidence="5">
    <location>
        <begin position="1"/>
        <end position="23"/>
    </location>
</feature>
<accession>A0ABM1EZP4</accession>
<dbReference type="InterPro" id="IPR011990">
    <property type="entry name" value="TPR-like_helical_dom_sf"/>
</dbReference>
<keyword evidence="3 4" id="KW-0653">Protein transport</keyword>
<evidence type="ECO:0000313" key="7">
    <source>
        <dbReference type="RefSeq" id="XP_014677665.1"/>
    </source>
</evidence>
<dbReference type="GeneID" id="106817508"/>
<dbReference type="CDD" id="cd15832">
    <property type="entry name" value="SNAP"/>
    <property type="match status" value="1"/>
</dbReference>
<dbReference type="InterPro" id="IPR000744">
    <property type="entry name" value="NSF_attach"/>
</dbReference>
<keyword evidence="6" id="KW-1185">Reference proteome</keyword>
<proteinExistence type="inferred from homology"/>
<comment type="function">
    <text evidence="4">Required for vesicular transport between the endoplasmic reticulum and the Golgi apparatus.</text>
</comment>
<comment type="subcellular location">
    <subcellularLocation>
        <location evidence="4">Membrane</location>
        <topology evidence="4">Peripheral membrane protein</topology>
    </subcellularLocation>
</comment>
<dbReference type="Gene3D" id="1.25.40.10">
    <property type="entry name" value="Tetratricopeptide repeat domain"/>
    <property type="match status" value="1"/>
</dbReference>
<evidence type="ECO:0000313" key="6">
    <source>
        <dbReference type="Proteomes" id="UP000695022"/>
    </source>
</evidence>
<evidence type="ECO:0000256" key="2">
    <source>
        <dbReference type="ARBA" id="ARBA00022448"/>
    </source>
</evidence>
<dbReference type="PANTHER" id="PTHR13768:SF8">
    <property type="entry name" value="ALPHA-SOLUBLE NSF ATTACHMENT PROTEIN"/>
    <property type="match status" value="1"/>
</dbReference>
<evidence type="ECO:0000256" key="4">
    <source>
        <dbReference type="RuleBase" id="RU367013"/>
    </source>
</evidence>
<evidence type="ECO:0000256" key="5">
    <source>
        <dbReference type="SAM" id="MobiDB-lite"/>
    </source>
</evidence>
<dbReference type="RefSeq" id="XP_014677665.1">
    <property type="nucleotide sequence ID" value="XM_014822179.1"/>
</dbReference>
<dbReference type="SUPFAM" id="SSF48452">
    <property type="entry name" value="TPR-like"/>
    <property type="match status" value="1"/>
</dbReference>
<keyword evidence="4" id="KW-0472">Membrane</keyword>
<keyword evidence="4" id="KW-0931">ER-Golgi transport</keyword>
<dbReference type="PANTHER" id="PTHR13768">
    <property type="entry name" value="SOLUBLE NSF ATTACHMENT PROTEIN SNAP"/>
    <property type="match status" value="1"/>
</dbReference>
<dbReference type="Pfam" id="PF14938">
    <property type="entry name" value="SNAP"/>
    <property type="match status" value="1"/>
</dbReference>
<gene>
    <name evidence="7" type="primary">LOC106817508</name>
</gene>
<reference evidence="7" key="1">
    <citation type="submission" date="2025-08" db="UniProtKB">
        <authorList>
            <consortium name="RefSeq"/>
        </authorList>
    </citation>
    <scope>IDENTIFICATION</scope>
</reference>
<name>A0ABM1EZP4_PRICU</name>
<keyword evidence="2 4" id="KW-0813">Transport</keyword>
<evidence type="ECO:0000256" key="1">
    <source>
        <dbReference type="ARBA" id="ARBA00010050"/>
    </source>
</evidence>
<organism evidence="6 7">
    <name type="scientific">Priapulus caudatus</name>
    <name type="common">Priapulid worm</name>
    <dbReference type="NCBI Taxonomy" id="37621"/>
    <lineage>
        <taxon>Eukaryota</taxon>
        <taxon>Metazoa</taxon>
        <taxon>Ecdysozoa</taxon>
        <taxon>Scalidophora</taxon>
        <taxon>Priapulida</taxon>
        <taxon>Priapulimorpha</taxon>
        <taxon>Priapulimorphida</taxon>
        <taxon>Priapulidae</taxon>
        <taxon>Priapulus</taxon>
    </lineage>
</organism>
<comment type="similarity">
    <text evidence="1 4">Belongs to the SNAP family.</text>
</comment>
<sequence length="294" mass="33252">MGDQEQKGRQLIQEAQKKMSSPAGRLSSFFGGAMSSKLEEASDLYVRAGNCFKVAKKWSLAGQAFCDAGLCQTKMDTSHNAAQHYVDAGKCFCKCDCPEAIRCYTKAVDLLTSKGRFSMAAKHHITMAELYETNILDVDKAVEHYQIAGDYYDAEQSTASANKCYLKVAQNSAKMEHYERAIEIYEKIGTASIDSTLLKWGAKEHFFRAALCHMCVDVLNGQHALNRYEEMFPAFIDSRECTFLKKLLIALEEESVEDFTEIVRAHDKISRLDPWFTTMLLRIKRSISEEPDLR</sequence>